<proteinExistence type="predicted"/>
<feature type="signal peptide" evidence="1">
    <location>
        <begin position="1"/>
        <end position="22"/>
    </location>
</feature>
<evidence type="ECO:0008006" key="4">
    <source>
        <dbReference type="Google" id="ProtNLM"/>
    </source>
</evidence>
<evidence type="ECO:0000256" key="1">
    <source>
        <dbReference type="SAM" id="SignalP"/>
    </source>
</evidence>
<keyword evidence="1" id="KW-0732">Signal</keyword>
<dbReference type="HOGENOM" id="CLU_089286_1_0_10"/>
<evidence type="ECO:0000313" key="2">
    <source>
        <dbReference type="EMBL" id="CEA16751.1"/>
    </source>
</evidence>
<organism evidence="2 3">
    <name type="scientific">Fermentimonas caenicola</name>
    <dbReference type="NCBI Taxonomy" id="1562970"/>
    <lineage>
        <taxon>Bacteria</taxon>
        <taxon>Pseudomonadati</taxon>
        <taxon>Bacteroidota</taxon>
        <taxon>Bacteroidia</taxon>
        <taxon>Bacteroidales</taxon>
        <taxon>Dysgonomonadaceae</taxon>
        <taxon>Fermentimonas</taxon>
    </lineage>
</organism>
<dbReference type="KEGG" id="pbt:ING2E5B_2022"/>
<name>A0A098C2U6_9BACT</name>
<accession>A0A098C2U6</accession>
<dbReference type="Proteomes" id="UP000032417">
    <property type="component" value="Chromosome 1"/>
</dbReference>
<dbReference type="AlphaFoldDB" id="A0A098C2U6"/>
<dbReference type="STRING" id="1562970.ING2E5B_2022"/>
<dbReference type="EMBL" id="LN515532">
    <property type="protein sequence ID" value="CEA16751.1"/>
    <property type="molecule type" value="Genomic_DNA"/>
</dbReference>
<protein>
    <recommendedName>
        <fullName evidence="4">DUF4294 domain-containing protein</fullName>
    </recommendedName>
</protein>
<dbReference type="OrthoDB" id="1491885at2"/>
<gene>
    <name evidence="2" type="ORF">ING2E5B_2022</name>
</gene>
<evidence type="ECO:0000313" key="3">
    <source>
        <dbReference type="Proteomes" id="UP000032417"/>
    </source>
</evidence>
<feature type="chain" id="PRO_5001933380" description="DUF4294 domain-containing protein" evidence="1">
    <location>
        <begin position="23"/>
        <end position="214"/>
    </location>
</feature>
<dbReference type="InterPro" id="IPR025636">
    <property type="entry name" value="DUF4294"/>
</dbReference>
<keyword evidence="3" id="KW-1185">Reference proteome</keyword>
<dbReference type="Pfam" id="PF14127">
    <property type="entry name" value="DUF4294"/>
    <property type="match status" value="1"/>
</dbReference>
<dbReference type="PATRIC" id="fig|1562970.3.peg.1997"/>
<sequence length="214" mass="24620">MKRLGIVSLVLIISLLPPAVKAQEYYATNITPDKRAPLSTIYLMPNVYPAVVMEGDTIACMWLGDFIKYSPLTFRSTKDQIAYLKLVRDVKKTLPYAKEIARIITETYEYMETLPDDKARQEHLNKMEKYLKDAYTPKMKKLTKSQGQLLMKLVDRETNSSSYHIIDAFMGSFKAWSYNLFAGMFGNSLKVRYNPYGEDRITERVCVLVEQGVV</sequence>
<reference evidence="2 3" key="1">
    <citation type="submission" date="2014-08" db="EMBL/GenBank/DDBJ databases">
        <authorList>
            <person name="Wibberg D."/>
        </authorList>
    </citation>
    <scope>NUCLEOTIDE SEQUENCE [LARGE SCALE GENOMIC DNA]</scope>
    <source>
        <strain evidence="3">ING2-E5B</strain>
    </source>
</reference>